<dbReference type="Proteomes" id="UP001162162">
    <property type="component" value="Unassembled WGS sequence"/>
</dbReference>
<proteinExistence type="predicted"/>
<dbReference type="PANTHER" id="PTHR21301:SF11">
    <property type="entry name" value="GIY-YIG DOMAIN-CONTAINING PROTEIN"/>
    <property type="match status" value="1"/>
</dbReference>
<reference evidence="1" key="1">
    <citation type="journal article" date="2023" name="Insect Mol. Biol.">
        <title>Genome sequencing provides insights into the evolution of gene families encoding plant cell wall-degrading enzymes in longhorned beetles.</title>
        <authorList>
            <person name="Shin N.R."/>
            <person name="Okamura Y."/>
            <person name="Kirsch R."/>
            <person name="Pauchet Y."/>
        </authorList>
    </citation>
    <scope>NUCLEOTIDE SEQUENCE</scope>
    <source>
        <strain evidence="1">AMC_N1</strain>
    </source>
</reference>
<evidence type="ECO:0000313" key="1">
    <source>
        <dbReference type="EMBL" id="KAJ8961870.1"/>
    </source>
</evidence>
<evidence type="ECO:0008006" key="3">
    <source>
        <dbReference type="Google" id="ProtNLM"/>
    </source>
</evidence>
<gene>
    <name evidence="1" type="ORF">NQ318_021488</name>
</gene>
<protein>
    <recommendedName>
        <fullName evidence="3">Reverse transcriptase domain-containing protein</fullName>
    </recommendedName>
</protein>
<dbReference type="PANTHER" id="PTHR21301">
    <property type="entry name" value="REVERSE TRANSCRIPTASE"/>
    <property type="match status" value="1"/>
</dbReference>
<evidence type="ECO:0000313" key="2">
    <source>
        <dbReference type="Proteomes" id="UP001162162"/>
    </source>
</evidence>
<name>A0AAV8ZET1_9CUCU</name>
<feature type="non-terminal residue" evidence="1">
    <location>
        <position position="1"/>
    </location>
</feature>
<organism evidence="1 2">
    <name type="scientific">Aromia moschata</name>
    <dbReference type="NCBI Taxonomy" id="1265417"/>
    <lineage>
        <taxon>Eukaryota</taxon>
        <taxon>Metazoa</taxon>
        <taxon>Ecdysozoa</taxon>
        <taxon>Arthropoda</taxon>
        <taxon>Hexapoda</taxon>
        <taxon>Insecta</taxon>
        <taxon>Pterygota</taxon>
        <taxon>Neoptera</taxon>
        <taxon>Endopterygota</taxon>
        <taxon>Coleoptera</taxon>
        <taxon>Polyphaga</taxon>
        <taxon>Cucujiformia</taxon>
        <taxon>Chrysomeloidea</taxon>
        <taxon>Cerambycidae</taxon>
        <taxon>Cerambycinae</taxon>
        <taxon>Callichromatini</taxon>
        <taxon>Aromia</taxon>
    </lineage>
</organism>
<dbReference type="CDD" id="cd00304">
    <property type="entry name" value="RT_like"/>
    <property type="match status" value="1"/>
</dbReference>
<accession>A0AAV8ZET1</accession>
<sequence>FCLSTTYFLWNGDFYEQKNGAAMGSPLSPVIANLFMEAFEEEAIRGKGLYVDYTFIIWPHGISSLTVFFDYLNTLHSNIKFTMETEKDGVLPFLDVLVKRTNNNKLAHGVYRKKTHTDRYLNAASHHTLPIKTS</sequence>
<comment type="caution">
    <text evidence="1">The sequence shown here is derived from an EMBL/GenBank/DDBJ whole genome shotgun (WGS) entry which is preliminary data.</text>
</comment>
<dbReference type="AlphaFoldDB" id="A0AAV8ZET1"/>
<keyword evidence="2" id="KW-1185">Reference proteome</keyword>
<dbReference type="EMBL" id="JAPWTK010000004">
    <property type="protein sequence ID" value="KAJ8961870.1"/>
    <property type="molecule type" value="Genomic_DNA"/>
</dbReference>